<evidence type="ECO:0000313" key="10">
    <source>
        <dbReference type="Proteomes" id="UP001477672"/>
    </source>
</evidence>
<dbReference type="EC" id="2.7.8.-" evidence="9"/>
<dbReference type="GO" id="GO:0016740">
    <property type="term" value="F:transferase activity"/>
    <property type="evidence" value="ECO:0007669"/>
    <property type="project" value="UniProtKB-KW"/>
</dbReference>
<comment type="caution">
    <text evidence="9">The sequence shown here is derived from an EMBL/GenBank/DDBJ whole genome shotgun (WGS) entry which is preliminary data.</text>
</comment>
<keyword evidence="4 7" id="KW-0812">Transmembrane</keyword>
<dbReference type="PANTHER" id="PTHR30576:SF0">
    <property type="entry name" value="UNDECAPRENYL-PHOSPHATE N-ACETYLGALACTOSAMINYL 1-PHOSPHATE TRANSFERASE-RELATED"/>
    <property type="match status" value="1"/>
</dbReference>
<comment type="subcellular location">
    <subcellularLocation>
        <location evidence="1">Membrane</location>
        <topology evidence="1">Multi-pass membrane protein</topology>
    </subcellularLocation>
</comment>
<evidence type="ECO:0000256" key="6">
    <source>
        <dbReference type="ARBA" id="ARBA00023136"/>
    </source>
</evidence>
<dbReference type="PANTHER" id="PTHR30576">
    <property type="entry name" value="COLANIC BIOSYNTHESIS UDP-GLUCOSE LIPID CARRIER TRANSFERASE"/>
    <property type="match status" value="1"/>
</dbReference>
<gene>
    <name evidence="9" type="ORF">WMO24_13850</name>
</gene>
<accession>A0ABV1GI23</accession>
<dbReference type="EMBL" id="JBBMFA010000111">
    <property type="protein sequence ID" value="MEQ2521500.1"/>
    <property type="molecule type" value="Genomic_DNA"/>
</dbReference>
<dbReference type="InterPro" id="IPR017475">
    <property type="entry name" value="EPS_sugar_tfrase"/>
</dbReference>
<dbReference type="RefSeq" id="WP_349216954.1">
    <property type="nucleotide sequence ID" value="NZ_JBBMFA010000111.1"/>
</dbReference>
<dbReference type="Proteomes" id="UP001477672">
    <property type="component" value="Unassembled WGS sequence"/>
</dbReference>
<evidence type="ECO:0000256" key="1">
    <source>
        <dbReference type="ARBA" id="ARBA00004141"/>
    </source>
</evidence>
<name>A0ABV1GI23_9FIRM</name>
<keyword evidence="3 9" id="KW-0808">Transferase</keyword>
<evidence type="ECO:0000256" key="5">
    <source>
        <dbReference type="ARBA" id="ARBA00022989"/>
    </source>
</evidence>
<sequence length="235" mass="27271">MNKALAEIVQNKVPVFSQDDFYSLTGSRQHLLTTSYSTDRQVKKAYLIFKRTFDIVFSVLLLILLLLPMAIIALFVYLDSPGPIIFRQERLGKNGRPFTMLKFRSMILDAEKDGPKWADEDDPRCTNIGKFLRKTRLDELPQLINILVGEMSFVGPRPERACFYEEFETYIHGFRERLAVKPGLTGLAQVSGGYDLRPAEKIVYDMYYIHERNTWMDMWCILKTVKLVFTHEGAR</sequence>
<feature type="domain" description="Bacterial sugar transferase" evidence="8">
    <location>
        <begin position="50"/>
        <end position="229"/>
    </location>
</feature>
<evidence type="ECO:0000256" key="7">
    <source>
        <dbReference type="SAM" id="Phobius"/>
    </source>
</evidence>
<keyword evidence="5 7" id="KW-1133">Transmembrane helix</keyword>
<dbReference type="InterPro" id="IPR003362">
    <property type="entry name" value="Bact_transf"/>
</dbReference>
<evidence type="ECO:0000256" key="4">
    <source>
        <dbReference type="ARBA" id="ARBA00022692"/>
    </source>
</evidence>
<evidence type="ECO:0000259" key="8">
    <source>
        <dbReference type="Pfam" id="PF02397"/>
    </source>
</evidence>
<reference evidence="9 10" key="1">
    <citation type="submission" date="2024-03" db="EMBL/GenBank/DDBJ databases">
        <title>Human intestinal bacterial collection.</title>
        <authorList>
            <person name="Pauvert C."/>
            <person name="Hitch T.C.A."/>
            <person name="Clavel T."/>
        </authorList>
    </citation>
    <scope>NUCLEOTIDE SEQUENCE [LARGE SCALE GENOMIC DNA]</scope>
    <source>
        <strain evidence="9 10">CLA-JM-H11</strain>
    </source>
</reference>
<feature type="transmembrane region" description="Helical" evidence="7">
    <location>
        <begin position="53"/>
        <end position="78"/>
    </location>
</feature>
<proteinExistence type="inferred from homology"/>
<dbReference type="Pfam" id="PF02397">
    <property type="entry name" value="Bac_transf"/>
    <property type="match status" value="1"/>
</dbReference>
<evidence type="ECO:0000256" key="3">
    <source>
        <dbReference type="ARBA" id="ARBA00022679"/>
    </source>
</evidence>
<dbReference type="NCBIfam" id="TIGR03025">
    <property type="entry name" value="EPS_sugtrans"/>
    <property type="match status" value="1"/>
</dbReference>
<protein>
    <submittedName>
        <fullName evidence="9">Sugar transferase</fullName>
        <ecNumber evidence="9">2.7.8.-</ecNumber>
    </submittedName>
</protein>
<keyword evidence="10" id="KW-1185">Reference proteome</keyword>
<evidence type="ECO:0000256" key="2">
    <source>
        <dbReference type="ARBA" id="ARBA00006464"/>
    </source>
</evidence>
<organism evidence="9 10">
    <name type="scientific">Ruthenibacterium intestinale</name>
    <dbReference type="NCBI Taxonomy" id="3133163"/>
    <lineage>
        <taxon>Bacteria</taxon>
        <taxon>Bacillati</taxon>
        <taxon>Bacillota</taxon>
        <taxon>Clostridia</taxon>
        <taxon>Eubacteriales</taxon>
        <taxon>Oscillospiraceae</taxon>
        <taxon>Ruthenibacterium</taxon>
    </lineage>
</organism>
<evidence type="ECO:0000313" key="9">
    <source>
        <dbReference type="EMBL" id="MEQ2521500.1"/>
    </source>
</evidence>
<keyword evidence="6 7" id="KW-0472">Membrane</keyword>
<comment type="similarity">
    <text evidence="2">Belongs to the bacterial sugar transferase family.</text>
</comment>